<comment type="caution">
    <text evidence="11">The sequence shown here is derived from an EMBL/GenBank/DDBJ whole genome shotgun (WGS) entry which is preliminary data.</text>
</comment>
<dbReference type="InterPro" id="IPR032799">
    <property type="entry name" value="TAXi_C"/>
</dbReference>
<keyword evidence="6" id="KW-0064">Aspartyl protease</keyword>
<keyword evidence="7" id="KW-0378">Hydrolase</keyword>
<dbReference type="PROSITE" id="PS00141">
    <property type="entry name" value="ASP_PROTEASE"/>
    <property type="match status" value="1"/>
</dbReference>
<dbReference type="GO" id="GO:0004190">
    <property type="term" value="F:aspartic-type endopeptidase activity"/>
    <property type="evidence" value="ECO:0007669"/>
    <property type="project" value="UniProtKB-KW"/>
</dbReference>
<dbReference type="FunFam" id="2.40.70.10:FF:000016">
    <property type="entry name" value="Probable aspartic protease At2g35615"/>
    <property type="match status" value="1"/>
</dbReference>
<dbReference type="PANTHER" id="PTHR47967:SF128">
    <property type="entry name" value="ASPARTIC PROTEINASE CDR1-LIKE"/>
    <property type="match status" value="1"/>
</dbReference>
<organism evidence="11 12">
    <name type="scientific">Striga asiatica</name>
    <name type="common">Asiatic witchweed</name>
    <name type="synonym">Buchnera asiatica</name>
    <dbReference type="NCBI Taxonomy" id="4170"/>
    <lineage>
        <taxon>Eukaryota</taxon>
        <taxon>Viridiplantae</taxon>
        <taxon>Streptophyta</taxon>
        <taxon>Embryophyta</taxon>
        <taxon>Tracheophyta</taxon>
        <taxon>Spermatophyta</taxon>
        <taxon>Magnoliopsida</taxon>
        <taxon>eudicotyledons</taxon>
        <taxon>Gunneridae</taxon>
        <taxon>Pentapetalae</taxon>
        <taxon>asterids</taxon>
        <taxon>lamiids</taxon>
        <taxon>Lamiales</taxon>
        <taxon>Orobanchaceae</taxon>
        <taxon>Buchnereae</taxon>
        <taxon>Striga</taxon>
    </lineage>
</organism>
<evidence type="ECO:0000256" key="6">
    <source>
        <dbReference type="ARBA" id="ARBA00022750"/>
    </source>
</evidence>
<evidence type="ECO:0000256" key="7">
    <source>
        <dbReference type="ARBA" id="ARBA00022801"/>
    </source>
</evidence>
<gene>
    <name evidence="11" type="ORF">STAS_03957</name>
</gene>
<dbReference type="Gene3D" id="2.40.70.10">
    <property type="entry name" value="Acid Proteases"/>
    <property type="match status" value="2"/>
</dbReference>
<dbReference type="PANTHER" id="PTHR47967">
    <property type="entry name" value="OS07G0603500 PROTEIN-RELATED"/>
    <property type="match status" value="1"/>
</dbReference>
<evidence type="ECO:0000259" key="10">
    <source>
        <dbReference type="PROSITE" id="PS51767"/>
    </source>
</evidence>
<evidence type="ECO:0000256" key="5">
    <source>
        <dbReference type="ARBA" id="ARBA00022729"/>
    </source>
</evidence>
<dbReference type="EMBL" id="BKCP01002336">
    <property type="protein sequence ID" value="GER28179.1"/>
    <property type="molecule type" value="Genomic_DNA"/>
</dbReference>
<dbReference type="OrthoDB" id="2747330at2759"/>
<feature type="domain" description="Peptidase A1" evidence="10">
    <location>
        <begin position="87"/>
        <end position="420"/>
    </location>
</feature>
<keyword evidence="4 11" id="KW-0645">Protease</keyword>
<evidence type="ECO:0000256" key="4">
    <source>
        <dbReference type="ARBA" id="ARBA00022670"/>
    </source>
</evidence>
<dbReference type="InterPro" id="IPR051708">
    <property type="entry name" value="Plant_Aspart_Prot_A1"/>
</dbReference>
<keyword evidence="8" id="KW-0325">Glycoprotein</keyword>
<protein>
    <submittedName>
        <fullName evidence="11">Eukaryotic aspartyl protease family protein</fullName>
    </submittedName>
</protein>
<evidence type="ECO:0000256" key="1">
    <source>
        <dbReference type="ARBA" id="ARBA00004613"/>
    </source>
</evidence>
<name>A0A5A7P5Y9_STRAF</name>
<evidence type="ECO:0000256" key="8">
    <source>
        <dbReference type="ARBA" id="ARBA00023180"/>
    </source>
</evidence>
<dbReference type="InterPro" id="IPR032861">
    <property type="entry name" value="TAXi_N"/>
</dbReference>
<dbReference type="InterPro" id="IPR034161">
    <property type="entry name" value="Pepsin-like_plant"/>
</dbReference>
<dbReference type="InterPro" id="IPR033121">
    <property type="entry name" value="PEPTIDASE_A1"/>
</dbReference>
<dbReference type="InterPro" id="IPR021109">
    <property type="entry name" value="Peptidase_aspartic_dom_sf"/>
</dbReference>
<sequence>MAFYYTTTTLSLLLLSISSSSQVITVDLIRRGSPGSPGYDPSKSPFDLLRSSFHRSSARKSSFHHRTTTAAYGGAASAPVAENSGEYLMTVGLGTPPMDILAIADTGSDLTWTQCQPCTSCYSQRDPVFDPRNSSTFRTLTCGSRPCSLLDSSASTCASAKNETCNYQYSYGDSSYTLGELSSETLTLGGAAAFRRVSFGCGHENGGTFSPNGSGIVGLGGGPLSIVSQLGFGQFSYCLTLIGSDNTSTIEFGPGSGLSGPGVVSTRLVKKDPPTFYYLTLEGVSVGSTRLKYLRQTENEATGNIIIDSGTTLTFLPSEFYEGFEGAIVEAVKGKRVEDSEGTFKVCYRKEEGFRAPTVEVHFSGGADVELEQDSTFLEVEEGVLCLTIVPSEDIAIFGNLHQMNYRVGYDVTGGKVGFLKTDCAGK</sequence>
<dbReference type="SUPFAM" id="SSF50630">
    <property type="entry name" value="Acid proteases"/>
    <property type="match status" value="1"/>
</dbReference>
<comment type="subcellular location">
    <subcellularLocation>
        <location evidence="1">Secreted</location>
    </subcellularLocation>
</comment>
<dbReference type="GO" id="GO:0006508">
    <property type="term" value="P:proteolysis"/>
    <property type="evidence" value="ECO:0007669"/>
    <property type="project" value="UniProtKB-KW"/>
</dbReference>
<dbReference type="Pfam" id="PF14541">
    <property type="entry name" value="TAXi_C"/>
    <property type="match status" value="1"/>
</dbReference>
<accession>A0A5A7P5Y9</accession>
<evidence type="ECO:0000313" key="11">
    <source>
        <dbReference type="EMBL" id="GER28179.1"/>
    </source>
</evidence>
<dbReference type="AlphaFoldDB" id="A0A5A7P5Y9"/>
<reference evidence="12" key="1">
    <citation type="journal article" date="2019" name="Curr. Biol.">
        <title>Genome Sequence of Striga asiatica Provides Insight into the Evolution of Plant Parasitism.</title>
        <authorList>
            <person name="Yoshida S."/>
            <person name="Kim S."/>
            <person name="Wafula E.K."/>
            <person name="Tanskanen J."/>
            <person name="Kim Y.M."/>
            <person name="Honaas L."/>
            <person name="Yang Z."/>
            <person name="Spallek T."/>
            <person name="Conn C.E."/>
            <person name="Ichihashi Y."/>
            <person name="Cheong K."/>
            <person name="Cui S."/>
            <person name="Der J.P."/>
            <person name="Gundlach H."/>
            <person name="Jiao Y."/>
            <person name="Hori C."/>
            <person name="Ishida J.K."/>
            <person name="Kasahara H."/>
            <person name="Kiba T."/>
            <person name="Kim M.S."/>
            <person name="Koo N."/>
            <person name="Laohavisit A."/>
            <person name="Lee Y.H."/>
            <person name="Lumba S."/>
            <person name="McCourt P."/>
            <person name="Mortimer J.C."/>
            <person name="Mutuku J.M."/>
            <person name="Nomura T."/>
            <person name="Sasaki-Sekimoto Y."/>
            <person name="Seto Y."/>
            <person name="Wang Y."/>
            <person name="Wakatake T."/>
            <person name="Sakakibara H."/>
            <person name="Demura T."/>
            <person name="Yamaguchi S."/>
            <person name="Yoneyama K."/>
            <person name="Manabe R.I."/>
            <person name="Nelson D.C."/>
            <person name="Schulman A.H."/>
            <person name="Timko M.P."/>
            <person name="dePamphilis C.W."/>
            <person name="Choi D."/>
            <person name="Shirasu K."/>
        </authorList>
    </citation>
    <scope>NUCLEOTIDE SEQUENCE [LARGE SCALE GENOMIC DNA]</scope>
    <source>
        <strain evidence="12">cv. UVA1</strain>
    </source>
</reference>
<dbReference type="Pfam" id="PF14543">
    <property type="entry name" value="TAXi_N"/>
    <property type="match status" value="1"/>
</dbReference>
<keyword evidence="3" id="KW-0964">Secreted</keyword>
<dbReference type="PROSITE" id="PS51767">
    <property type="entry name" value="PEPTIDASE_A1"/>
    <property type="match status" value="1"/>
</dbReference>
<feature type="chain" id="PRO_5022674737" evidence="9">
    <location>
        <begin position="22"/>
        <end position="427"/>
    </location>
</feature>
<evidence type="ECO:0000313" key="12">
    <source>
        <dbReference type="Proteomes" id="UP000325081"/>
    </source>
</evidence>
<evidence type="ECO:0000256" key="3">
    <source>
        <dbReference type="ARBA" id="ARBA00022525"/>
    </source>
</evidence>
<keyword evidence="5 9" id="KW-0732">Signal</keyword>
<comment type="similarity">
    <text evidence="2">Belongs to the peptidase A1 family.</text>
</comment>
<feature type="signal peptide" evidence="9">
    <location>
        <begin position="1"/>
        <end position="21"/>
    </location>
</feature>
<keyword evidence="12" id="KW-1185">Reference proteome</keyword>
<dbReference type="FunFam" id="2.40.70.10:FF:000050">
    <property type="entry name" value="Aspartic proteinase CDR1"/>
    <property type="match status" value="1"/>
</dbReference>
<dbReference type="CDD" id="cd05476">
    <property type="entry name" value="pepsin_A_like_plant"/>
    <property type="match status" value="1"/>
</dbReference>
<dbReference type="Proteomes" id="UP000325081">
    <property type="component" value="Unassembled WGS sequence"/>
</dbReference>
<evidence type="ECO:0000256" key="2">
    <source>
        <dbReference type="ARBA" id="ARBA00007447"/>
    </source>
</evidence>
<dbReference type="GO" id="GO:0005576">
    <property type="term" value="C:extracellular region"/>
    <property type="evidence" value="ECO:0007669"/>
    <property type="project" value="UniProtKB-SubCell"/>
</dbReference>
<proteinExistence type="inferred from homology"/>
<evidence type="ECO:0000256" key="9">
    <source>
        <dbReference type="SAM" id="SignalP"/>
    </source>
</evidence>
<dbReference type="InterPro" id="IPR001969">
    <property type="entry name" value="Aspartic_peptidase_AS"/>
</dbReference>